<dbReference type="HOGENOM" id="CLU_2680685_0_0_4"/>
<accession>E1TFV0</accession>
<sequence>MRRLCRNRAKSRLKGGFYFAGERRLISASGSHRCHPIIVTVMQRIRPEIANNGDKPINELVKRDNIRPIEFRNF</sequence>
<proteinExistence type="predicted"/>
<protein>
    <submittedName>
        <fullName evidence="1">Uncharacterized protein</fullName>
    </submittedName>
</protein>
<reference evidence="1" key="1">
    <citation type="submission" date="2010-09" db="EMBL/GenBank/DDBJ databases">
        <title>Complete sequence of chromosome2 of Burkholderia sp. CCGE1003.</title>
        <authorList>
            <consortium name="US DOE Joint Genome Institute"/>
            <person name="Lucas S."/>
            <person name="Copeland A."/>
            <person name="Lapidus A."/>
            <person name="Cheng J.-F."/>
            <person name="Bruce D."/>
            <person name="Goodwin L."/>
            <person name="Pitluck S."/>
            <person name="Daligault H."/>
            <person name="Davenport K."/>
            <person name="Detter J.C."/>
            <person name="Han C."/>
            <person name="Tapia R."/>
            <person name="Land M."/>
            <person name="Hauser L."/>
            <person name="Jeffries C."/>
            <person name="Kyrpides N."/>
            <person name="Ivanova N."/>
            <person name="Ovchinnikova G."/>
            <person name="Martinez-Romero E."/>
            <person name="Rogel M.A."/>
            <person name="Auchtung J."/>
            <person name="Tiedje J.M."/>
            <person name="Woyke T."/>
        </authorList>
    </citation>
    <scope>NUCLEOTIDE SEQUENCE</scope>
    <source>
        <strain evidence="1">CCGE1003</strain>
    </source>
</reference>
<name>E1TFV0_BURSG</name>
<gene>
    <name evidence="1" type="ordered locus">BC1003_4445</name>
</gene>
<evidence type="ECO:0000313" key="1">
    <source>
        <dbReference type="EMBL" id="ADN60377.1"/>
    </source>
</evidence>
<dbReference type="EMBL" id="CP002218">
    <property type="protein sequence ID" value="ADN60377.1"/>
    <property type="molecule type" value="Genomic_DNA"/>
</dbReference>
<dbReference type="KEGG" id="bgf:BC1003_4445"/>
<organism evidence="1">
    <name type="scientific">Burkholderia sp. (strain CCGE1003)</name>
    <dbReference type="NCBI Taxonomy" id="640512"/>
    <lineage>
        <taxon>Bacteria</taxon>
        <taxon>Pseudomonadati</taxon>
        <taxon>Pseudomonadota</taxon>
        <taxon>Betaproteobacteria</taxon>
        <taxon>Burkholderiales</taxon>
        <taxon>Burkholderiaceae</taxon>
        <taxon>Burkholderia</taxon>
    </lineage>
</organism>
<dbReference type="AlphaFoldDB" id="E1TFV0"/>